<proteinExistence type="predicted"/>
<evidence type="ECO:0000313" key="1">
    <source>
        <dbReference type="EMBL" id="KAK3057929.1"/>
    </source>
</evidence>
<organism evidence="1 2">
    <name type="scientific">Extremus antarcticus</name>
    <dbReference type="NCBI Taxonomy" id="702011"/>
    <lineage>
        <taxon>Eukaryota</taxon>
        <taxon>Fungi</taxon>
        <taxon>Dikarya</taxon>
        <taxon>Ascomycota</taxon>
        <taxon>Pezizomycotina</taxon>
        <taxon>Dothideomycetes</taxon>
        <taxon>Dothideomycetidae</taxon>
        <taxon>Mycosphaerellales</taxon>
        <taxon>Extremaceae</taxon>
        <taxon>Extremus</taxon>
    </lineage>
</organism>
<dbReference type="AlphaFoldDB" id="A0AAJ0GHX6"/>
<reference evidence="1" key="1">
    <citation type="submission" date="2023-04" db="EMBL/GenBank/DDBJ databases">
        <title>Black Yeasts Isolated from many extreme environments.</title>
        <authorList>
            <person name="Coleine C."/>
            <person name="Stajich J.E."/>
            <person name="Selbmann L."/>
        </authorList>
    </citation>
    <scope>NUCLEOTIDE SEQUENCE</scope>
    <source>
        <strain evidence="1">CCFEE 5312</strain>
    </source>
</reference>
<dbReference type="Proteomes" id="UP001271007">
    <property type="component" value="Unassembled WGS sequence"/>
</dbReference>
<name>A0AAJ0GHX6_9PEZI</name>
<comment type="caution">
    <text evidence="1">The sequence shown here is derived from an EMBL/GenBank/DDBJ whole genome shotgun (WGS) entry which is preliminary data.</text>
</comment>
<dbReference type="EMBL" id="JAWDJX010000002">
    <property type="protein sequence ID" value="KAK3057929.1"/>
    <property type="molecule type" value="Genomic_DNA"/>
</dbReference>
<keyword evidence="2" id="KW-1185">Reference proteome</keyword>
<sequence>MSGELLNTFLTKTYNAPNSRPYDFMLIVVRSREQKYTDPENLPVHEDVVASPFKGKNASECHDILHDIRRETGSEFDYEYFVVMDEQSAKDVTVLLVGADDEEVSTMRVEFEIAKATLLARFAGVGSWPDDLIVHSPTCDN</sequence>
<protein>
    <submittedName>
        <fullName evidence="1">Uncharacterized protein</fullName>
    </submittedName>
</protein>
<gene>
    <name evidence="1" type="ORF">LTR09_001005</name>
</gene>
<evidence type="ECO:0000313" key="2">
    <source>
        <dbReference type="Proteomes" id="UP001271007"/>
    </source>
</evidence>
<accession>A0AAJ0GHX6</accession>